<sequence length="284" mass="32438">MIKTAFCLMVFFVISTVTTAETVVTVRAPESPTDKRYDYDNAVIKLALDKTVSKYGPYRIVLSPVLTYAQALEVLANNTLNNFVMKNSYSQDVASQSGFVEFPVDLGIVGYRVCFTSVANKPRLAEVRTIDDLKAFTNGQGTGWADVEILRQNGFNVREVAHYESLFLLTAHGSIDLFCRGTNELLPEYEEFKKFPDLTYDETFSLAYPLPRFLFTSKQNQELIKRLDEGIKMAYADGSLQQLWLANYQDSINFVRLDKRKIFYIDNPLLKGLSDSYKQYMYKP</sequence>
<dbReference type="SUPFAM" id="SSF53850">
    <property type="entry name" value="Periplasmic binding protein-like II"/>
    <property type="match status" value="1"/>
</dbReference>
<protein>
    <recommendedName>
        <fullName evidence="4">ABC-type amino acid transport/signal transduction system, periplasmic component/domain</fullName>
    </recommendedName>
</protein>
<evidence type="ECO:0000313" key="3">
    <source>
        <dbReference type="Proteomes" id="UP000032266"/>
    </source>
</evidence>
<evidence type="ECO:0000313" key="2">
    <source>
        <dbReference type="EMBL" id="AJQ93277.1"/>
    </source>
</evidence>
<reference evidence="2 3" key="1">
    <citation type="submission" date="2014-01" db="EMBL/GenBank/DDBJ databases">
        <title>Full genme sequencing of cellulolytic bacterium Gynuella sunshinyii YC6258T gen. nov., sp. nov.</title>
        <authorList>
            <person name="Khan H."/>
            <person name="Chung E.J."/>
            <person name="Chung Y.R."/>
        </authorList>
    </citation>
    <scope>NUCLEOTIDE SEQUENCE [LARGE SCALE GENOMIC DNA]</scope>
    <source>
        <strain evidence="2 3">YC6258</strain>
    </source>
</reference>
<evidence type="ECO:0008006" key="4">
    <source>
        <dbReference type="Google" id="ProtNLM"/>
    </source>
</evidence>
<keyword evidence="3" id="KW-1185">Reference proteome</keyword>
<feature type="chain" id="PRO_5002183348" description="ABC-type amino acid transport/signal transduction system, periplasmic component/domain" evidence="1">
    <location>
        <begin position="20"/>
        <end position="284"/>
    </location>
</feature>
<dbReference type="STRING" id="1445510.YC6258_01229"/>
<proteinExistence type="predicted"/>
<organism evidence="2 3">
    <name type="scientific">Gynuella sunshinyii YC6258</name>
    <dbReference type="NCBI Taxonomy" id="1445510"/>
    <lineage>
        <taxon>Bacteria</taxon>
        <taxon>Pseudomonadati</taxon>
        <taxon>Pseudomonadota</taxon>
        <taxon>Gammaproteobacteria</taxon>
        <taxon>Oceanospirillales</taxon>
        <taxon>Saccharospirillaceae</taxon>
        <taxon>Gynuella</taxon>
    </lineage>
</organism>
<dbReference type="KEGG" id="gsn:YC6258_01229"/>
<dbReference type="Gene3D" id="3.40.190.10">
    <property type="entry name" value="Periplasmic binding protein-like II"/>
    <property type="match status" value="2"/>
</dbReference>
<dbReference type="AlphaFoldDB" id="A0A0C5VFG9"/>
<accession>A0A0C5VFG9</accession>
<name>A0A0C5VFG9_9GAMM</name>
<dbReference type="OrthoDB" id="547680at2"/>
<dbReference type="Proteomes" id="UP000032266">
    <property type="component" value="Chromosome"/>
</dbReference>
<keyword evidence="1" id="KW-0732">Signal</keyword>
<evidence type="ECO:0000256" key="1">
    <source>
        <dbReference type="SAM" id="SignalP"/>
    </source>
</evidence>
<dbReference type="RefSeq" id="WP_044616124.1">
    <property type="nucleotide sequence ID" value="NZ_CP007142.1"/>
</dbReference>
<dbReference type="HOGENOM" id="CLU_066015_0_0_6"/>
<dbReference type="EMBL" id="CP007142">
    <property type="protein sequence ID" value="AJQ93277.1"/>
    <property type="molecule type" value="Genomic_DNA"/>
</dbReference>
<gene>
    <name evidence="2" type="ORF">YC6258_01229</name>
</gene>
<feature type="signal peptide" evidence="1">
    <location>
        <begin position="1"/>
        <end position="19"/>
    </location>
</feature>